<name>A0A6T0ED94_CHRCT</name>
<gene>
    <name evidence="2" type="ORF">PCAR00345_LOCUS40096</name>
    <name evidence="3" type="ORF">PCAR00345_LOCUS40097</name>
</gene>
<organism evidence="2">
    <name type="scientific">Chrysotila carterae</name>
    <name type="common">Marine alga</name>
    <name type="synonym">Syracosphaera carterae</name>
    <dbReference type="NCBI Taxonomy" id="13221"/>
    <lineage>
        <taxon>Eukaryota</taxon>
        <taxon>Haptista</taxon>
        <taxon>Haptophyta</taxon>
        <taxon>Prymnesiophyceae</taxon>
        <taxon>Isochrysidales</taxon>
        <taxon>Isochrysidaceae</taxon>
        <taxon>Chrysotila</taxon>
    </lineage>
</organism>
<evidence type="ECO:0000256" key="1">
    <source>
        <dbReference type="SAM" id="MobiDB-lite"/>
    </source>
</evidence>
<evidence type="ECO:0000313" key="3">
    <source>
        <dbReference type="EMBL" id="CAE0787389.1"/>
    </source>
</evidence>
<proteinExistence type="predicted"/>
<protein>
    <submittedName>
        <fullName evidence="2">Uncharacterized protein</fullName>
    </submittedName>
</protein>
<evidence type="ECO:0000313" key="2">
    <source>
        <dbReference type="EMBL" id="CAE0787388.1"/>
    </source>
</evidence>
<accession>A0A6T0ED94</accession>
<feature type="region of interest" description="Disordered" evidence="1">
    <location>
        <begin position="109"/>
        <end position="148"/>
    </location>
</feature>
<feature type="compositionally biased region" description="Low complexity" evidence="1">
    <location>
        <begin position="136"/>
        <end position="148"/>
    </location>
</feature>
<dbReference type="EMBL" id="HBIZ01065259">
    <property type="protein sequence ID" value="CAE0787388.1"/>
    <property type="molecule type" value="Transcribed_RNA"/>
</dbReference>
<dbReference type="AlphaFoldDB" id="A0A6T0ED94"/>
<reference evidence="2" key="1">
    <citation type="submission" date="2021-01" db="EMBL/GenBank/DDBJ databases">
        <authorList>
            <person name="Corre E."/>
            <person name="Pelletier E."/>
            <person name="Niang G."/>
            <person name="Scheremetjew M."/>
            <person name="Finn R."/>
            <person name="Kale V."/>
            <person name="Holt S."/>
            <person name="Cochrane G."/>
            <person name="Meng A."/>
            <person name="Brown T."/>
            <person name="Cohen L."/>
        </authorList>
    </citation>
    <scope>NUCLEOTIDE SEQUENCE</scope>
    <source>
        <strain evidence="2">CCMP645</strain>
    </source>
</reference>
<sequence length="148" mass="16543">MMADEHLLRERMEEMFVGISAAVEEASFAAQQIMHLCVESDGTLTPEITTALRKKDVAVRKLVRRVNEVLRLHRQVNSSNPSLSARREIKQLRDTTRLIRKMRPFALLAKRRQASRSTTSASSMPSEGGREQTIQESTTSTGASSSEA</sequence>
<dbReference type="EMBL" id="HBIZ01065260">
    <property type="protein sequence ID" value="CAE0787389.1"/>
    <property type="molecule type" value="Transcribed_RNA"/>
</dbReference>